<dbReference type="EMBL" id="MCRJ01000019">
    <property type="protein sequence ID" value="ODN71538.1"/>
    <property type="molecule type" value="Genomic_DNA"/>
</dbReference>
<gene>
    <name evidence="1" type="ORF">A6302_01142</name>
</gene>
<evidence type="ECO:0000313" key="2">
    <source>
        <dbReference type="Proteomes" id="UP000094622"/>
    </source>
</evidence>
<keyword evidence="2" id="KW-1185">Reference proteome</keyword>
<organism evidence="1 2">
    <name type="scientific">Methylobrevis pamukkalensis</name>
    <dbReference type="NCBI Taxonomy" id="1439726"/>
    <lineage>
        <taxon>Bacteria</taxon>
        <taxon>Pseudomonadati</taxon>
        <taxon>Pseudomonadota</taxon>
        <taxon>Alphaproteobacteria</taxon>
        <taxon>Hyphomicrobiales</taxon>
        <taxon>Pleomorphomonadaceae</taxon>
        <taxon>Methylobrevis</taxon>
    </lineage>
</organism>
<comment type="caution">
    <text evidence="1">The sequence shown here is derived from an EMBL/GenBank/DDBJ whole genome shotgun (WGS) entry which is preliminary data.</text>
</comment>
<accession>A0A1E3H5C3</accession>
<name>A0A1E3H5C3_9HYPH</name>
<sequence>MREEVHALKKGLVGHIRLAAVPSALPFVQEVVTPIATRYDASGSPCCR</sequence>
<reference evidence="1 2" key="1">
    <citation type="submission" date="2016-07" db="EMBL/GenBank/DDBJ databases">
        <title>Draft Genome Sequence of Methylobrevis pamukkalensis PK2.</title>
        <authorList>
            <person name="Vasilenko O.V."/>
            <person name="Doronina N.V."/>
            <person name="Shmareva M.N."/>
            <person name="Tarlachkov S.V."/>
            <person name="Mustakhimov I."/>
            <person name="Trotsenko Y.A."/>
        </authorList>
    </citation>
    <scope>NUCLEOTIDE SEQUENCE [LARGE SCALE GENOMIC DNA]</scope>
    <source>
        <strain evidence="1 2">PK2</strain>
    </source>
</reference>
<protein>
    <submittedName>
        <fullName evidence="1">Uncharacterized protein</fullName>
    </submittedName>
</protein>
<proteinExistence type="predicted"/>
<dbReference type="Proteomes" id="UP000094622">
    <property type="component" value="Unassembled WGS sequence"/>
</dbReference>
<evidence type="ECO:0000313" key="1">
    <source>
        <dbReference type="EMBL" id="ODN71538.1"/>
    </source>
</evidence>
<dbReference type="AlphaFoldDB" id="A0A1E3H5C3"/>